<evidence type="ECO:0000256" key="5">
    <source>
        <dbReference type="SAM" id="Phobius"/>
    </source>
</evidence>
<evidence type="ECO:0000259" key="6">
    <source>
        <dbReference type="Pfam" id="PF00137"/>
    </source>
</evidence>
<dbReference type="GO" id="GO:0033177">
    <property type="term" value="C:proton-transporting two-sector ATPase complex, proton-transporting domain"/>
    <property type="evidence" value="ECO:0007669"/>
    <property type="project" value="InterPro"/>
</dbReference>
<accession>D6PC56</accession>
<proteinExistence type="predicted"/>
<evidence type="ECO:0000313" key="7">
    <source>
        <dbReference type="EMBL" id="ADD93307.1"/>
    </source>
</evidence>
<dbReference type="CDD" id="cd18181">
    <property type="entry name" value="ATP-synt_Vo_Ao_c_TtATPase_like"/>
    <property type="match status" value="1"/>
</dbReference>
<evidence type="ECO:0000256" key="1">
    <source>
        <dbReference type="ARBA" id="ARBA00004141"/>
    </source>
</evidence>
<dbReference type="EMBL" id="GU942976">
    <property type="protein sequence ID" value="ADD93307.1"/>
    <property type="molecule type" value="Genomic_DNA"/>
</dbReference>
<dbReference type="GO" id="GO:0015078">
    <property type="term" value="F:proton transmembrane transporter activity"/>
    <property type="evidence" value="ECO:0007669"/>
    <property type="project" value="InterPro"/>
</dbReference>
<keyword evidence="2 5" id="KW-0812">Transmembrane</keyword>
<dbReference type="Pfam" id="PF00137">
    <property type="entry name" value="ATP-synt_C"/>
    <property type="match status" value="1"/>
</dbReference>
<keyword evidence="3 5" id="KW-1133">Transmembrane helix</keyword>
<dbReference type="SUPFAM" id="SSF81333">
    <property type="entry name" value="F1F0 ATP synthase subunit C"/>
    <property type="match status" value="1"/>
</dbReference>
<feature type="transmembrane region" description="Helical" evidence="5">
    <location>
        <begin position="52"/>
        <end position="73"/>
    </location>
</feature>
<sequence length="104" mass="10189">MNKNTLKTSLRTLIVLLTVALVAQGVAAADETTDSGATDGMTGDVGVGLALGLAAIGAGFSQAAIGSAAVGMLAEDGSKFGVALIFTALPESIVILGALPLFLN</sequence>
<keyword evidence="4 5" id="KW-0472">Membrane</keyword>
<name>D6PC56_9ARCH</name>
<comment type="subcellular location">
    <subcellularLocation>
        <location evidence="1">Membrane</location>
        <topology evidence="1">Multi-pass membrane protein</topology>
    </subcellularLocation>
</comment>
<evidence type="ECO:0000256" key="3">
    <source>
        <dbReference type="ARBA" id="ARBA00022989"/>
    </source>
</evidence>
<evidence type="ECO:0000256" key="2">
    <source>
        <dbReference type="ARBA" id="ARBA00022692"/>
    </source>
</evidence>
<feature type="transmembrane region" description="Helical" evidence="5">
    <location>
        <begin position="80"/>
        <end position="103"/>
    </location>
</feature>
<reference evidence="7" key="1">
    <citation type="journal article" date="2010" name="ISME J.">
        <title>Metagenome of the Mediterranean deep chlorophyll maximum studied by direct and fosmid library 454 pyrosequencing.</title>
        <authorList>
            <person name="Ghai R."/>
            <person name="Martin-Cuadrado A.B."/>
            <person name="Molto A.G."/>
            <person name="Heredia I.G."/>
            <person name="Cabrera R."/>
            <person name="Martin J."/>
            <person name="Verdu M."/>
            <person name="Deschamps P."/>
            <person name="Moreira D."/>
            <person name="Lopez-Garcia P."/>
            <person name="Mira A."/>
            <person name="Rodriguez-Valera F."/>
        </authorList>
    </citation>
    <scope>NUCLEOTIDE SEQUENCE</scope>
</reference>
<feature type="domain" description="V-ATPase proteolipid subunit C-like" evidence="6">
    <location>
        <begin position="45"/>
        <end position="97"/>
    </location>
</feature>
<dbReference type="AlphaFoldDB" id="D6PC56"/>
<protein>
    <recommendedName>
        <fullName evidence="6">V-ATPase proteolipid subunit C-like domain-containing protein</fullName>
    </recommendedName>
</protein>
<dbReference type="InterPro" id="IPR035921">
    <property type="entry name" value="F/V-ATP_Csub_sf"/>
</dbReference>
<dbReference type="InterPro" id="IPR002379">
    <property type="entry name" value="ATPase_proteolipid_c-like_dom"/>
</dbReference>
<organism evidence="7">
    <name type="scientific">uncultured archaeon MedDCM-OCT-S09-C50</name>
    <dbReference type="NCBI Taxonomy" id="743102"/>
    <lineage>
        <taxon>Archaea</taxon>
        <taxon>environmental samples</taxon>
    </lineage>
</organism>
<evidence type="ECO:0000256" key="4">
    <source>
        <dbReference type="ARBA" id="ARBA00023136"/>
    </source>
</evidence>
<dbReference type="Gene3D" id="1.20.120.610">
    <property type="entry name" value="lithium bound rotor ring of v- atpase"/>
    <property type="match status" value="1"/>
</dbReference>